<feature type="transmembrane region" description="Helical" evidence="1">
    <location>
        <begin position="53"/>
        <end position="71"/>
    </location>
</feature>
<keyword evidence="1" id="KW-0812">Transmembrane</keyword>
<reference evidence="2 3" key="1">
    <citation type="journal article" date="2020" name="bioRxiv">
        <title>Metabolic contributions of an alphaproteobacterial endosymbiont in the apicomplexan Cardiosporidium cionae.</title>
        <authorList>
            <person name="Hunter E.S."/>
            <person name="Paight C.J."/>
            <person name="Lane C.E."/>
        </authorList>
    </citation>
    <scope>NUCLEOTIDE SEQUENCE [LARGE SCALE GENOMIC DNA]</scope>
    <source>
        <strain evidence="2">ESH_2018</strain>
    </source>
</reference>
<dbReference type="Proteomes" id="UP000823046">
    <property type="component" value="Unassembled WGS sequence"/>
</dbReference>
<evidence type="ECO:0000313" key="2">
    <source>
        <dbReference type="EMBL" id="KAF8822365.1"/>
    </source>
</evidence>
<proteinExistence type="predicted"/>
<dbReference type="EMBL" id="JADAQX010000060">
    <property type="protein sequence ID" value="KAF8822365.1"/>
    <property type="molecule type" value="Genomic_DNA"/>
</dbReference>
<keyword evidence="3" id="KW-1185">Reference proteome</keyword>
<protein>
    <submittedName>
        <fullName evidence="2">Uncharacterized protein</fullName>
    </submittedName>
</protein>
<name>A0ABQ7JED1_9APIC</name>
<feature type="transmembrane region" description="Helical" evidence="1">
    <location>
        <begin position="131"/>
        <end position="153"/>
    </location>
</feature>
<feature type="non-terminal residue" evidence="2">
    <location>
        <position position="1"/>
    </location>
</feature>
<sequence length="396" mass="44135">LYMAWGLTIGDSRDAMRCAVQWFLYSITLAVKMSLMVFTVGSNITGIQEVDPSLLSLGTLLTPLIYVAFYIRAKAGLFSSPTHFVSAETLLHADIGIITTMDYIDIMVTYVSSREIYLRQQAQSVDITLEWLCFSMIIATLISVVVLGCAFPSCRKQDKAVSRPGDLDVFFSSKQSYLMGIFFIDLPFAACRLAERESVKGIQAAFFHSEEAPSQRLINKTGNNSHGIKSIFHSETVFGRSQFDELKPEAQALVNMQSKAAKFNLSKSFDATQLVHPGDKEQVSVASSKALNFQATGASSSGESTFLEECNNSNQLDLVPAEKSAKLLLRSAKAVLSDLKHLRHLPTKGFSTFKVFKMLFVSLWKNARFSNRYRGFLDSNLTLRYWQQLLVPSPMQ</sequence>
<keyword evidence="1" id="KW-0472">Membrane</keyword>
<keyword evidence="1" id="KW-1133">Transmembrane helix</keyword>
<gene>
    <name evidence="2" type="ORF">IE077_003916</name>
</gene>
<evidence type="ECO:0000256" key="1">
    <source>
        <dbReference type="SAM" id="Phobius"/>
    </source>
</evidence>
<feature type="transmembrane region" description="Helical" evidence="1">
    <location>
        <begin position="20"/>
        <end position="41"/>
    </location>
</feature>
<evidence type="ECO:0000313" key="3">
    <source>
        <dbReference type="Proteomes" id="UP000823046"/>
    </source>
</evidence>
<comment type="caution">
    <text evidence="2">The sequence shown here is derived from an EMBL/GenBank/DDBJ whole genome shotgun (WGS) entry which is preliminary data.</text>
</comment>
<organism evidence="2 3">
    <name type="scientific">Cardiosporidium cionae</name>
    <dbReference type="NCBI Taxonomy" id="476202"/>
    <lineage>
        <taxon>Eukaryota</taxon>
        <taxon>Sar</taxon>
        <taxon>Alveolata</taxon>
        <taxon>Apicomplexa</taxon>
        <taxon>Aconoidasida</taxon>
        <taxon>Nephromycida</taxon>
        <taxon>Cardiosporidium</taxon>
    </lineage>
</organism>
<accession>A0ABQ7JED1</accession>